<dbReference type="EMBL" id="JAKNGE010000043">
    <property type="protein sequence ID" value="MCG4748755.1"/>
    <property type="molecule type" value="Genomic_DNA"/>
</dbReference>
<dbReference type="GO" id="GO:0030246">
    <property type="term" value="F:carbohydrate binding"/>
    <property type="evidence" value="ECO:0007669"/>
    <property type="project" value="UniProtKB-ARBA"/>
</dbReference>
<dbReference type="InterPro" id="IPR028082">
    <property type="entry name" value="Peripla_BP_I"/>
</dbReference>
<name>A0AAW5C757_9FIRM</name>
<reference evidence="7" key="1">
    <citation type="submission" date="2022-01" db="EMBL/GenBank/DDBJ databases">
        <title>Collection of gut derived symbiotic bacterial strains cultured from healthy donors.</title>
        <authorList>
            <person name="Lin H."/>
            <person name="Kohout C."/>
            <person name="Waligurski E."/>
            <person name="Pamer E.G."/>
        </authorList>
    </citation>
    <scope>NUCLEOTIDE SEQUENCE</scope>
    <source>
        <strain evidence="7">DFI.6.55</strain>
    </source>
</reference>
<feature type="chain" id="PRO_5043834609" evidence="5">
    <location>
        <begin position="21"/>
        <end position="362"/>
    </location>
</feature>
<feature type="signal peptide" evidence="5">
    <location>
        <begin position="1"/>
        <end position="20"/>
    </location>
</feature>
<feature type="domain" description="Periplasmic binding protein" evidence="6">
    <location>
        <begin position="73"/>
        <end position="331"/>
    </location>
</feature>
<organism evidence="7 8">
    <name type="scientific">Enterocloster aldenensis</name>
    <dbReference type="NCBI Taxonomy" id="358742"/>
    <lineage>
        <taxon>Bacteria</taxon>
        <taxon>Bacillati</taxon>
        <taxon>Bacillota</taxon>
        <taxon>Clostridia</taxon>
        <taxon>Lachnospirales</taxon>
        <taxon>Lachnospiraceae</taxon>
        <taxon>Enterocloster</taxon>
    </lineage>
</organism>
<evidence type="ECO:0000256" key="4">
    <source>
        <dbReference type="SAM" id="MobiDB-lite"/>
    </source>
</evidence>
<dbReference type="SUPFAM" id="SSF53822">
    <property type="entry name" value="Periplasmic binding protein-like I"/>
    <property type="match status" value="1"/>
</dbReference>
<dbReference type="PANTHER" id="PTHR46847">
    <property type="entry name" value="D-ALLOSE-BINDING PERIPLASMIC PROTEIN-RELATED"/>
    <property type="match status" value="1"/>
</dbReference>
<gene>
    <name evidence="7" type="primary">alsB</name>
    <name evidence="7" type="ORF">L0N08_25400</name>
</gene>
<evidence type="ECO:0000259" key="6">
    <source>
        <dbReference type="Pfam" id="PF13407"/>
    </source>
</evidence>
<feature type="region of interest" description="Disordered" evidence="4">
    <location>
        <begin position="23"/>
        <end position="62"/>
    </location>
</feature>
<evidence type="ECO:0000256" key="5">
    <source>
        <dbReference type="SAM" id="SignalP"/>
    </source>
</evidence>
<dbReference type="Proteomes" id="UP001299608">
    <property type="component" value="Unassembled WGS sequence"/>
</dbReference>
<protein>
    <submittedName>
        <fullName evidence="7">D-allose transporter substrate-binding protein</fullName>
    </submittedName>
</protein>
<evidence type="ECO:0000256" key="2">
    <source>
        <dbReference type="ARBA" id="ARBA00007639"/>
    </source>
</evidence>
<feature type="compositionally biased region" description="Basic and acidic residues" evidence="4">
    <location>
        <begin position="34"/>
        <end position="62"/>
    </location>
</feature>
<dbReference type="Pfam" id="PF13407">
    <property type="entry name" value="Peripla_BP_4"/>
    <property type="match status" value="1"/>
</dbReference>
<comment type="subcellular location">
    <subcellularLocation>
        <location evidence="1">Cell envelope</location>
    </subcellularLocation>
</comment>
<dbReference type="PANTHER" id="PTHR46847:SF1">
    <property type="entry name" value="D-ALLOSE-BINDING PERIPLASMIC PROTEIN-RELATED"/>
    <property type="match status" value="1"/>
</dbReference>
<evidence type="ECO:0000256" key="3">
    <source>
        <dbReference type="ARBA" id="ARBA00022729"/>
    </source>
</evidence>
<dbReference type="Gene3D" id="3.40.50.2300">
    <property type="match status" value="2"/>
</dbReference>
<keyword evidence="3 5" id="KW-0732">Signal</keyword>
<proteinExistence type="inferred from homology"/>
<dbReference type="GeneID" id="97207241"/>
<comment type="similarity">
    <text evidence="2">Belongs to the bacterial solute-binding protein 2 family.</text>
</comment>
<dbReference type="NCBIfam" id="NF007254">
    <property type="entry name" value="PRK09701.1"/>
    <property type="match status" value="1"/>
</dbReference>
<sequence length="362" mass="37484">MKKRMLAAALSAVMAVSLSACTSGGNAATAAPEAKTEAAKTEEAKTEEAKTEEAKTEAEAKEASADVSDKKYAVILKTQATDFWVKMWKGVEAETAAKGVKVDLYSAQSEDDLEGQLTILESCIQQGYDGIAIAPLSGVNVLPGIGEATAKGITIVDVDEKFDETELANQGGACVAFVATDNVAVGAKGAQYIVDTAGEGAKVAIIEGKSGNQSSEDRTEGAKQAFTDGKMDIISSQAADWDRQKAMDIASTLIQQNPDLKGIYCCNDGMALGAVQAVINANKLGEIMIVGTDGDAEAVSSIANNELSATVAQDPAQIGATSLDLLIEAVESSKKGEVGKFPEKTPVESVLVTAENAADFQS</sequence>
<dbReference type="GO" id="GO:0030313">
    <property type="term" value="C:cell envelope"/>
    <property type="evidence" value="ECO:0007669"/>
    <property type="project" value="UniProtKB-SubCell"/>
</dbReference>
<accession>A0AAW5C757</accession>
<dbReference type="InterPro" id="IPR025997">
    <property type="entry name" value="SBP_2_dom"/>
</dbReference>
<evidence type="ECO:0000313" key="8">
    <source>
        <dbReference type="Proteomes" id="UP001299608"/>
    </source>
</evidence>
<comment type="caution">
    <text evidence="7">The sequence shown here is derived from an EMBL/GenBank/DDBJ whole genome shotgun (WGS) entry which is preliminary data.</text>
</comment>
<dbReference type="RefSeq" id="WP_238053889.1">
    <property type="nucleotide sequence ID" value="NZ_BAABZL010000001.1"/>
</dbReference>
<evidence type="ECO:0000313" key="7">
    <source>
        <dbReference type="EMBL" id="MCG4748755.1"/>
    </source>
</evidence>
<dbReference type="AlphaFoldDB" id="A0AAW5C757"/>
<dbReference type="PROSITE" id="PS51257">
    <property type="entry name" value="PROKAR_LIPOPROTEIN"/>
    <property type="match status" value="1"/>
</dbReference>
<evidence type="ECO:0000256" key="1">
    <source>
        <dbReference type="ARBA" id="ARBA00004196"/>
    </source>
</evidence>